<accession>A0ABZ0SCE8</accession>
<sequence>MSVRQSLKDQLNVMMKKKIAEDEAYGIAP</sequence>
<evidence type="ECO:0000313" key="1">
    <source>
        <dbReference type="EMBL" id="WPL18244.1"/>
    </source>
</evidence>
<proteinExistence type="predicted"/>
<gene>
    <name evidence="1" type="ORF">Thiowin_03308</name>
</gene>
<organism evidence="1 2">
    <name type="scientific">Thiorhodovibrio winogradskyi</name>
    <dbReference type="NCBI Taxonomy" id="77007"/>
    <lineage>
        <taxon>Bacteria</taxon>
        <taxon>Pseudomonadati</taxon>
        <taxon>Pseudomonadota</taxon>
        <taxon>Gammaproteobacteria</taxon>
        <taxon>Chromatiales</taxon>
        <taxon>Chromatiaceae</taxon>
        <taxon>Thiorhodovibrio</taxon>
    </lineage>
</organism>
<protein>
    <submittedName>
        <fullName evidence="1">Uncharacterized protein</fullName>
    </submittedName>
</protein>
<keyword evidence="2" id="KW-1185">Reference proteome</keyword>
<reference evidence="1 2" key="1">
    <citation type="journal article" date="2023" name="Microorganisms">
        <title>Thiorhodovibrio frisius and Trv. litoralis spp. nov., Two Novel Members from a Clade of Fastidious Purple Sulfur Bacteria That Exhibit Unique Red-Shifted Light-Harvesting Capabilities.</title>
        <authorList>
            <person name="Methner A."/>
            <person name="Kuzyk S.B."/>
            <person name="Petersen J."/>
            <person name="Bauer S."/>
            <person name="Brinkmann H."/>
            <person name="Sichau K."/>
            <person name="Wanner G."/>
            <person name="Wolf J."/>
            <person name="Neumann-Schaal M."/>
            <person name="Henke P."/>
            <person name="Tank M."/>
            <person name="Sproer C."/>
            <person name="Bunk B."/>
            <person name="Overmann J."/>
        </authorList>
    </citation>
    <scope>NUCLEOTIDE SEQUENCE [LARGE SCALE GENOMIC DNA]</scope>
    <source>
        <strain evidence="1 2">DSM 6702</strain>
    </source>
</reference>
<dbReference type="Proteomes" id="UP001432180">
    <property type="component" value="Chromosome"/>
</dbReference>
<evidence type="ECO:0000313" key="2">
    <source>
        <dbReference type="Proteomes" id="UP001432180"/>
    </source>
</evidence>
<name>A0ABZ0SCE8_9GAMM</name>
<dbReference type="EMBL" id="CP121472">
    <property type="protein sequence ID" value="WPL18244.1"/>
    <property type="molecule type" value="Genomic_DNA"/>
</dbReference>